<comment type="caution">
    <text evidence="2">The sequence shown here is derived from an EMBL/GenBank/DDBJ whole genome shotgun (WGS) entry which is preliminary data.</text>
</comment>
<feature type="compositionally biased region" description="Basic and acidic residues" evidence="1">
    <location>
        <begin position="75"/>
        <end position="85"/>
    </location>
</feature>
<evidence type="ECO:0000313" key="2">
    <source>
        <dbReference type="EMBL" id="TYR31825.1"/>
    </source>
</evidence>
<name>A0A5D4GX37_9HYPH</name>
<keyword evidence="3" id="KW-1185">Reference proteome</keyword>
<dbReference type="RefSeq" id="WP_148914982.1">
    <property type="nucleotide sequence ID" value="NZ_VSZS01000063.1"/>
</dbReference>
<feature type="region of interest" description="Disordered" evidence="1">
    <location>
        <begin position="1"/>
        <end position="85"/>
    </location>
</feature>
<organism evidence="2 3">
    <name type="scientific">Neoaquamicrobium microcysteis</name>
    <dbReference type="NCBI Taxonomy" id="2682781"/>
    <lineage>
        <taxon>Bacteria</taxon>
        <taxon>Pseudomonadati</taxon>
        <taxon>Pseudomonadota</taxon>
        <taxon>Alphaproteobacteria</taxon>
        <taxon>Hyphomicrobiales</taxon>
        <taxon>Phyllobacteriaceae</taxon>
        <taxon>Neoaquamicrobium</taxon>
    </lineage>
</organism>
<dbReference type="AlphaFoldDB" id="A0A5D4GX37"/>
<accession>A0A5D4GX37</accession>
<reference evidence="2 3" key="2">
    <citation type="submission" date="2019-09" db="EMBL/GenBank/DDBJ databases">
        <title>Mesorhizobium sp. MaA-C15 isolated from Microcystis aeruginosa.</title>
        <authorList>
            <person name="Jeong S.E."/>
            <person name="Jin H.M."/>
            <person name="Jeon C.O."/>
        </authorList>
    </citation>
    <scope>NUCLEOTIDE SEQUENCE [LARGE SCALE GENOMIC DNA]</scope>
    <source>
        <strain evidence="2 3">MaA-C15</strain>
    </source>
</reference>
<dbReference type="OrthoDB" id="8095658at2"/>
<reference evidence="2 3" key="1">
    <citation type="submission" date="2019-08" db="EMBL/GenBank/DDBJ databases">
        <authorList>
            <person name="Seo Y.L."/>
        </authorList>
    </citation>
    <scope>NUCLEOTIDE SEQUENCE [LARGE SCALE GENOMIC DNA]</scope>
    <source>
        <strain evidence="2 3">MaA-C15</strain>
    </source>
</reference>
<dbReference type="EMBL" id="VSZS01000063">
    <property type="protein sequence ID" value="TYR31825.1"/>
    <property type="molecule type" value="Genomic_DNA"/>
</dbReference>
<sequence>MPRTPSQTDQATNRPVARPEGESSAQRRPRDVTYDGHPDFSQDAAANVPPKGIGNSEPLDEREAQTRHSNGINPPKREGSTRTDE</sequence>
<evidence type="ECO:0000313" key="3">
    <source>
        <dbReference type="Proteomes" id="UP000323258"/>
    </source>
</evidence>
<proteinExistence type="predicted"/>
<evidence type="ECO:0000256" key="1">
    <source>
        <dbReference type="SAM" id="MobiDB-lite"/>
    </source>
</evidence>
<feature type="compositionally biased region" description="Basic and acidic residues" evidence="1">
    <location>
        <begin position="28"/>
        <end position="40"/>
    </location>
</feature>
<dbReference type="Proteomes" id="UP000323258">
    <property type="component" value="Unassembled WGS sequence"/>
</dbReference>
<protein>
    <submittedName>
        <fullName evidence="2">Uncharacterized protein</fullName>
    </submittedName>
</protein>
<feature type="compositionally biased region" description="Polar residues" evidence="1">
    <location>
        <begin position="1"/>
        <end position="13"/>
    </location>
</feature>
<gene>
    <name evidence="2" type="ORF">FY036_12020</name>
</gene>